<reference evidence="1" key="1">
    <citation type="journal article" date="2020" name="mSystems">
        <title>Genome- and Community-Level Interaction Insights into Carbon Utilization and Element Cycling Functions of Hydrothermarchaeota in Hydrothermal Sediment.</title>
        <authorList>
            <person name="Zhou Z."/>
            <person name="Liu Y."/>
            <person name="Xu W."/>
            <person name="Pan J."/>
            <person name="Luo Z.H."/>
            <person name="Li M."/>
        </authorList>
    </citation>
    <scope>NUCLEOTIDE SEQUENCE [LARGE SCALE GENOMIC DNA]</scope>
    <source>
        <strain evidence="1">SpSt-186</strain>
    </source>
</reference>
<organism evidence="1">
    <name type="scientific">Thermoanaerobaculum aquaticum</name>
    <dbReference type="NCBI Taxonomy" id="1312852"/>
    <lineage>
        <taxon>Bacteria</taxon>
        <taxon>Pseudomonadati</taxon>
        <taxon>Acidobacteriota</taxon>
        <taxon>Thermoanaerobaculia</taxon>
        <taxon>Thermoanaerobaculales</taxon>
        <taxon>Thermoanaerobaculaceae</taxon>
        <taxon>Thermoanaerobaculum</taxon>
    </lineage>
</organism>
<protein>
    <submittedName>
        <fullName evidence="1">Uncharacterized protein</fullName>
    </submittedName>
</protein>
<dbReference type="EMBL" id="DSHW01000439">
    <property type="protein sequence ID" value="HEQ88914.1"/>
    <property type="molecule type" value="Genomic_DNA"/>
</dbReference>
<sequence>MTIRYLEGSLPRLRRELGVDFVVANGENADLTDPALGKAGMHWETVDRLLRANT</sequence>
<accession>A0A7V2EFL5</accession>
<comment type="caution">
    <text evidence="1">The sequence shown here is derived from an EMBL/GenBank/DDBJ whole genome shotgun (WGS) entry which is preliminary data.</text>
</comment>
<evidence type="ECO:0000313" key="1">
    <source>
        <dbReference type="EMBL" id="HEQ88914.1"/>
    </source>
</evidence>
<dbReference type="InterPro" id="IPR029052">
    <property type="entry name" value="Metallo-depent_PP-like"/>
</dbReference>
<proteinExistence type="predicted"/>
<dbReference type="AlphaFoldDB" id="A0A7V2EFL5"/>
<dbReference type="Gene3D" id="3.60.21.10">
    <property type="match status" value="1"/>
</dbReference>
<name>A0A7V2EFL5_9BACT</name>
<gene>
    <name evidence="1" type="ORF">ENP06_05835</name>
</gene>